<dbReference type="SUPFAM" id="SSF55909">
    <property type="entry name" value="Pentein"/>
    <property type="match status" value="1"/>
</dbReference>
<dbReference type="EMBL" id="UINC01180165">
    <property type="protein sequence ID" value="SVD89222.1"/>
    <property type="molecule type" value="Genomic_DNA"/>
</dbReference>
<sequence length="203" mass="23086">MKKTVIILISLLSLLYSQIPERRIVAEWEPALGTMIRWPLGIPSDLVVELASENILYVLVETNNQQNQATNSFNNWGIDIDNVVFINTDTYSHWTRDHGPQFSIGNDYWRVINQDFNGYPVETGCAFECDDSMILFDCIGTEFCNNAPLYPEYDCYVDNDLCEDFNGDGQITDWIGDGYCDDGSWGLNFLCDEYSWDCGDCGG</sequence>
<dbReference type="Gene3D" id="3.75.10.10">
    <property type="entry name" value="L-arginine/glycine Amidinotransferase, Chain A"/>
    <property type="match status" value="1"/>
</dbReference>
<reference evidence="1" key="1">
    <citation type="submission" date="2018-05" db="EMBL/GenBank/DDBJ databases">
        <authorList>
            <person name="Lanie J.A."/>
            <person name="Ng W.-L."/>
            <person name="Kazmierczak K.M."/>
            <person name="Andrzejewski T.M."/>
            <person name="Davidsen T.M."/>
            <person name="Wayne K.J."/>
            <person name="Tettelin H."/>
            <person name="Glass J.I."/>
            <person name="Rusch D."/>
            <person name="Podicherti R."/>
            <person name="Tsui H.-C.T."/>
            <person name="Winkler M.E."/>
        </authorList>
    </citation>
    <scope>NUCLEOTIDE SEQUENCE</scope>
</reference>
<evidence type="ECO:0000313" key="1">
    <source>
        <dbReference type="EMBL" id="SVD89222.1"/>
    </source>
</evidence>
<proteinExistence type="predicted"/>
<gene>
    <name evidence="1" type="ORF">METZ01_LOCUS442076</name>
</gene>
<protein>
    <submittedName>
        <fullName evidence="1">Uncharacterized protein</fullName>
    </submittedName>
</protein>
<dbReference type="AlphaFoldDB" id="A0A382Z140"/>
<feature type="non-terminal residue" evidence="1">
    <location>
        <position position="203"/>
    </location>
</feature>
<name>A0A382Z140_9ZZZZ</name>
<organism evidence="1">
    <name type="scientific">marine metagenome</name>
    <dbReference type="NCBI Taxonomy" id="408172"/>
    <lineage>
        <taxon>unclassified sequences</taxon>
        <taxon>metagenomes</taxon>
        <taxon>ecological metagenomes</taxon>
    </lineage>
</organism>
<accession>A0A382Z140</accession>